<keyword evidence="1" id="KW-0472">Membrane</keyword>
<sequence length="124" mass="13050">MLREPAHNRQGGAMLLEGLISILIFAMGILAIVGLHASSTKATTQAKSRVDASLVASQRIGQMWVDQGNLGGYAETDTTVAGLPNGTRTTAILGTQATVTVSWQMPGDDTVHSYQTIAQINTNP</sequence>
<dbReference type="AlphaFoldDB" id="A0AA49IXZ9"/>
<dbReference type="Proteomes" id="UP001234916">
    <property type="component" value="Chromosome"/>
</dbReference>
<reference evidence="2" key="1">
    <citation type="journal article" date="2023" name="Nat. Microbiol.">
        <title>Enrichment and characterization of a nitric oxide-reducing microbial community in a continuous bioreactor.</title>
        <authorList>
            <person name="Garrido-Amador P."/>
            <person name="Stortenbeker N."/>
            <person name="Wessels H.J.C.T."/>
            <person name="Speth D.R."/>
            <person name="Garcia-Heredia I."/>
            <person name="Kartal B."/>
        </authorList>
    </citation>
    <scope>NUCLEOTIDE SEQUENCE</scope>
    <source>
        <strain evidence="2">MAG1</strain>
    </source>
</reference>
<keyword evidence="1" id="KW-1133">Transmembrane helix</keyword>
<proteinExistence type="predicted"/>
<evidence type="ECO:0000256" key="1">
    <source>
        <dbReference type="SAM" id="Phobius"/>
    </source>
</evidence>
<name>A0AA49IXZ9_9PROT</name>
<feature type="transmembrane region" description="Helical" evidence="1">
    <location>
        <begin position="12"/>
        <end position="35"/>
    </location>
</feature>
<dbReference type="EMBL" id="CP107246">
    <property type="protein sequence ID" value="WIM05563.1"/>
    <property type="molecule type" value="Genomic_DNA"/>
</dbReference>
<evidence type="ECO:0000313" key="2">
    <source>
        <dbReference type="EMBL" id="WIM05563.1"/>
    </source>
</evidence>
<protein>
    <submittedName>
        <fullName evidence="2">Prepilin-type cleavage/methylation domain-containing protein</fullName>
    </submittedName>
</protein>
<gene>
    <name evidence="2" type="ORF">OHM77_12925</name>
</gene>
<organism evidence="2">
    <name type="scientific">Candidatus Nitricoxidivorans perseverans</name>
    <dbReference type="NCBI Taxonomy" id="2975601"/>
    <lineage>
        <taxon>Bacteria</taxon>
        <taxon>Pseudomonadati</taxon>
        <taxon>Pseudomonadota</taxon>
        <taxon>Betaproteobacteria</taxon>
        <taxon>Nitrosomonadales</taxon>
        <taxon>Sterolibacteriaceae</taxon>
        <taxon>Candidatus Nitricoxidivorans</taxon>
    </lineage>
</organism>
<dbReference type="KEGG" id="npv:OHM77_12925"/>
<keyword evidence="1" id="KW-0812">Transmembrane</keyword>
<accession>A0AA49IXZ9</accession>